<proteinExistence type="predicted"/>
<dbReference type="InterPro" id="IPR016181">
    <property type="entry name" value="Acyl_CoA_acyltransferase"/>
</dbReference>
<dbReference type="EMBL" id="CP047616">
    <property type="protein sequence ID" value="QIW52754.1"/>
    <property type="molecule type" value="Genomic_DNA"/>
</dbReference>
<evidence type="ECO:0000313" key="1">
    <source>
        <dbReference type="EMBL" id="QIW52754.1"/>
    </source>
</evidence>
<dbReference type="Gene3D" id="3.40.630.30">
    <property type="match status" value="1"/>
</dbReference>
<evidence type="ECO:0008006" key="3">
    <source>
        <dbReference type="Google" id="ProtNLM"/>
    </source>
</evidence>
<dbReference type="Proteomes" id="UP000501945">
    <property type="component" value="Chromosome"/>
</dbReference>
<dbReference type="AlphaFoldDB" id="A0A6H0UBD3"/>
<organism evidence="1 2">
    <name type="scientific">Pseudolactococcus raffinolactis</name>
    <dbReference type="NCBI Taxonomy" id="1366"/>
    <lineage>
        <taxon>Bacteria</taxon>
        <taxon>Bacillati</taxon>
        <taxon>Bacillota</taxon>
        <taxon>Bacilli</taxon>
        <taxon>Lactobacillales</taxon>
        <taxon>Streptococcaceae</taxon>
        <taxon>Pseudolactococcus</taxon>
    </lineage>
</organism>
<accession>A0A6H0UBD3</accession>
<sequence>MTSELCFYKKSKKMEIIDIIVSPKHENRGNGNVFLRAIDKICKIEEAVKCYGMLSYQDKEHWDKLFHFYEENGYIITLKEGSLNGSIVKEYSL</sequence>
<reference evidence="1 2" key="1">
    <citation type="submission" date="2019-12" db="EMBL/GenBank/DDBJ databases">
        <title>Whole genome sequences of Lactococcus raffinolactis strains isolated from sewage.</title>
        <authorList>
            <person name="Ybazeta G."/>
            <person name="Ross M."/>
            <person name="Brabant-Kirwan D."/>
            <person name="Saleh M."/>
            <person name="Dillon J.A."/>
            <person name="Splinter K."/>
            <person name="Nokhbeh R."/>
        </authorList>
    </citation>
    <scope>NUCLEOTIDE SEQUENCE [LARGE SCALE GENOMIC DNA]</scope>
    <source>
        <strain evidence="1 2">Lr_19_5</strain>
    </source>
</reference>
<protein>
    <recommendedName>
        <fullName evidence="3">GNAT family N-acetyltransferase</fullName>
    </recommendedName>
</protein>
<gene>
    <name evidence="1" type="ORF">GU336_00465</name>
</gene>
<dbReference type="SUPFAM" id="SSF55729">
    <property type="entry name" value="Acyl-CoA N-acyltransferases (Nat)"/>
    <property type="match status" value="1"/>
</dbReference>
<name>A0A6H0UBD3_9LACT</name>
<dbReference type="RefSeq" id="WP_167838217.1">
    <property type="nucleotide sequence ID" value="NZ_CP047616.1"/>
</dbReference>
<evidence type="ECO:0000313" key="2">
    <source>
        <dbReference type="Proteomes" id="UP000501945"/>
    </source>
</evidence>